<gene>
    <name evidence="2" type="ordered locus">SM11_pC0619</name>
</gene>
<dbReference type="HOGENOM" id="CLU_2920313_0_0_5"/>
<evidence type="ECO:0000313" key="2">
    <source>
        <dbReference type="EMBL" id="AEH81692.1"/>
    </source>
</evidence>
<dbReference type="EMBL" id="CP001831">
    <property type="protein sequence ID" value="AEH81692.1"/>
    <property type="molecule type" value="Genomic_DNA"/>
</dbReference>
<keyword evidence="2" id="KW-0614">Plasmid</keyword>
<evidence type="ECO:0000256" key="1">
    <source>
        <dbReference type="SAM" id="MobiDB-lite"/>
    </source>
</evidence>
<dbReference type="AlphaFoldDB" id="F7XDR7"/>
<dbReference type="PATRIC" id="fig|707241.3.peg.4591"/>
<feature type="region of interest" description="Disordered" evidence="1">
    <location>
        <begin position="1"/>
        <end position="23"/>
    </location>
</feature>
<proteinExistence type="predicted"/>
<feature type="compositionally biased region" description="Basic and acidic residues" evidence="1">
    <location>
        <begin position="1"/>
        <end position="12"/>
    </location>
</feature>
<geneLocation type="plasmid" evidence="2 3">
    <name>pSmeSM11c</name>
</geneLocation>
<reference evidence="2 3" key="1">
    <citation type="journal article" date="2011" name="J. Biotechnol.">
        <title>The complete genome sequence of the dominant Sinorhizobium meliloti field isolate SM11 extends the S. meliloti pan-genome.</title>
        <authorList>
            <person name="Schneiker-Bekel S."/>
            <person name="Wibberg D."/>
            <person name="Bekel T."/>
            <person name="Blom J."/>
            <person name="Linke B."/>
            <person name="Neuweger H."/>
            <person name="Stiens M."/>
            <person name="Vorholter F.J."/>
            <person name="Weidner S."/>
            <person name="Goesmann A."/>
            <person name="Puhler A."/>
            <person name="Schluter A."/>
        </authorList>
    </citation>
    <scope>NUCLEOTIDE SEQUENCE [LARGE SCALE GENOMIC DNA]</scope>
    <source>
        <strain evidence="2 3">SM11</strain>
        <plasmid evidence="3">pSmeSM11c</plasmid>
    </source>
</reference>
<protein>
    <submittedName>
        <fullName evidence="2">Uncharacterized protein</fullName>
    </submittedName>
</protein>
<organism evidence="2 3">
    <name type="scientific">Sinorhizobium meliloti (strain SM11)</name>
    <dbReference type="NCBI Taxonomy" id="707241"/>
    <lineage>
        <taxon>Bacteria</taxon>
        <taxon>Pseudomonadati</taxon>
        <taxon>Pseudomonadota</taxon>
        <taxon>Alphaproteobacteria</taxon>
        <taxon>Hyphomicrobiales</taxon>
        <taxon>Rhizobiaceae</taxon>
        <taxon>Sinorhizobium/Ensifer group</taxon>
        <taxon>Sinorhizobium</taxon>
    </lineage>
</organism>
<evidence type="ECO:0000313" key="3">
    <source>
        <dbReference type="Proteomes" id="UP000009045"/>
    </source>
</evidence>
<sequence length="61" mass="6648">MNSKLLEEREQHASTGDAGTVENYVFGGTTTKSSAVIMAPAVRRVGKVWEAIRGGRRTDVR</sequence>
<dbReference type="Proteomes" id="UP000009045">
    <property type="component" value="Plasmid pSmeSM11c"/>
</dbReference>
<name>F7XDR7_SINMM</name>
<dbReference type="KEGG" id="smx:SM11_pC0619"/>
<accession>F7XDR7</accession>